<evidence type="ECO:0000313" key="2">
    <source>
        <dbReference type="EMBL" id="DAD45791.1"/>
    </source>
</evidence>
<feature type="transmembrane region" description="Helical" evidence="1">
    <location>
        <begin position="44"/>
        <end position="65"/>
    </location>
</feature>
<comment type="caution">
    <text evidence="2">The sequence shown here is derived from an EMBL/GenBank/DDBJ whole genome shotgun (WGS) entry which is preliminary data.</text>
</comment>
<organism evidence="2 3">
    <name type="scientific">Nelumbo nucifera</name>
    <name type="common">Sacred lotus</name>
    <dbReference type="NCBI Taxonomy" id="4432"/>
    <lineage>
        <taxon>Eukaryota</taxon>
        <taxon>Viridiplantae</taxon>
        <taxon>Streptophyta</taxon>
        <taxon>Embryophyta</taxon>
        <taxon>Tracheophyta</taxon>
        <taxon>Spermatophyta</taxon>
        <taxon>Magnoliopsida</taxon>
        <taxon>Proteales</taxon>
        <taxon>Nelumbonaceae</taxon>
        <taxon>Nelumbo</taxon>
    </lineage>
</organism>
<gene>
    <name evidence="2" type="ORF">HUJ06_004021</name>
</gene>
<evidence type="ECO:0000256" key="1">
    <source>
        <dbReference type="SAM" id="Phobius"/>
    </source>
</evidence>
<keyword evidence="1" id="KW-0472">Membrane</keyword>
<accession>A0A822ZQK5</accession>
<keyword evidence="1" id="KW-1133">Transmembrane helix</keyword>
<name>A0A822ZQK5_NELNU</name>
<reference evidence="2 3" key="1">
    <citation type="journal article" date="2020" name="Mol. Biol. Evol.">
        <title>Distinct Expression and Methylation Patterns for Genes with Different Fates following a Single Whole-Genome Duplication in Flowering Plants.</title>
        <authorList>
            <person name="Shi T."/>
            <person name="Rahmani R.S."/>
            <person name="Gugger P.F."/>
            <person name="Wang M."/>
            <person name="Li H."/>
            <person name="Zhang Y."/>
            <person name="Li Z."/>
            <person name="Wang Q."/>
            <person name="Van de Peer Y."/>
            <person name="Marchal K."/>
            <person name="Chen J."/>
        </authorList>
    </citation>
    <scope>NUCLEOTIDE SEQUENCE [LARGE SCALE GENOMIC DNA]</scope>
    <source>
        <tissue evidence="2">Leaf</tissue>
    </source>
</reference>
<keyword evidence="1" id="KW-0812">Transmembrane</keyword>
<dbReference type="EMBL" id="DUZY01000007">
    <property type="protein sequence ID" value="DAD45791.1"/>
    <property type="molecule type" value="Genomic_DNA"/>
</dbReference>
<evidence type="ECO:0000313" key="3">
    <source>
        <dbReference type="Proteomes" id="UP000607653"/>
    </source>
</evidence>
<proteinExistence type="predicted"/>
<protein>
    <submittedName>
        <fullName evidence="2">Uncharacterized protein</fullName>
    </submittedName>
</protein>
<feature type="transmembrane region" description="Helical" evidence="1">
    <location>
        <begin position="6"/>
        <end position="23"/>
    </location>
</feature>
<keyword evidence="3" id="KW-1185">Reference proteome</keyword>
<dbReference type="Proteomes" id="UP000607653">
    <property type="component" value="Unassembled WGS sequence"/>
</dbReference>
<dbReference type="AlphaFoldDB" id="A0A822ZQK5"/>
<sequence length="77" mass="9349">MSASKGWMMQNLRLSLMLILSFFKKSWMRKFRRSIYLRRSLDKYPISNIFIHFYLLMISFTVFSLKTWLAMSVLLTN</sequence>